<comment type="caution">
    <text evidence="1">The sequence shown here is derived from an EMBL/GenBank/DDBJ whole genome shotgun (WGS) entry which is preliminary data.</text>
</comment>
<accession>A0A5M3VU16</accession>
<gene>
    <name evidence="1" type="ORF">Acor_14530</name>
</gene>
<dbReference type="RefSeq" id="WP_155335801.1">
    <property type="nucleotide sequence ID" value="NZ_BAAABN010000042.1"/>
</dbReference>
<sequence length="81" mass="8516">MYGDGVLTGYLAKVRADAAAFGAAKAARRVIGFSRVTGIETLAEEERVTAIRGVLRAARHLLTASPGQNLFDRVGDLLVSG</sequence>
<proteinExistence type="predicted"/>
<reference evidence="1 2" key="1">
    <citation type="submission" date="2019-10" db="EMBL/GenBank/DDBJ databases">
        <title>Whole genome shotgun sequence of Acrocarpospora corrugata NBRC 13972.</title>
        <authorList>
            <person name="Ichikawa N."/>
            <person name="Kimura A."/>
            <person name="Kitahashi Y."/>
            <person name="Komaki H."/>
            <person name="Oguchi A."/>
        </authorList>
    </citation>
    <scope>NUCLEOTIDE SEQUENCE [LARGE SCALE GENOMIC DNA]</scope>
    <source>
        <strain evidence="1 2">NBRC 13972</strain>
    </source>
</reference>
<keyword evidence="2" id="KW-1185">Reference proteome</keyword>
<evidence type="ECO:0000313" key="1">
    <source>
        <dbReference type="EMBL" id="GER99389.1"/>
    </source>
</evidence>
<evidence type="ECO:0000313" key="2">
    <source>
        <dbReference type="Proteomes" id="UP000334990"/>
    </source>
</evidence>
<protein>
    <submittedName>
        <fullName evidence="1">Uncharacterized protein</fullName>
    </submittedName>
</protein>
<dbReference type="AlphaFoldDB" id="A0A5M3VU16"/>
<organism evidence="1 2">
    <name type="scientific">Acrocarpospora corrugata</name>
    <dbReference type="NCBI Taxonomy" id="35763"/>
    <lineage>
        <taxon>Bacteria</taxon>
        <taxon>Bacillati</taxon>
        <taxon>Actinomycetota</taxon>
        <taxon>Actinomycetes</taxon>
        <taxon>Streptosporangiales</taxon>
        <taxon>Streptosporangiaceae</taxon>
        <taxon>Acrocarpospora</taxon>
    </lineage>
</organism>
<dbReference type="EMBL" id="BLAD01000040">
    <property type="protein sequence ID" value="GER99389.1"/>
    <property type="molecule type" value="Genomic_DNA"/>
</dbReference>
<name>A0A5M3VU16_9ACTN</name>
<dbReference type="Gene3D" id="3.90.1200.10">
    <property type="match status" value="1"/>
</dbReference>
<dbReference type="Proteomes" id="UP000334990">
    <property type="component" value="Unassembled WGS sequence"/>
</dbReference>
<dbReference type="OrthoDB" id="9777791at2"/>